<dbReference type="SMART" id="SM00254">
    <property type="entry name" value="ShKT"/>
    <property type="match status" value="1"/>
</dbReference>
<dbReference type="AlphaFoldDB" id="A0A0N5BJC7"/>
<evidence type="ECO:0000313" key="4">
    <source>
        <dbReference type="WBParaSite" id="SPAL_0000605300.1"/>
    </source>
</evidence>
<evidence type="ECO:0000313" key="3">
    <source>
        <dbReference type="Proteomes" id="UP000046392"/>
    </source>
</evidence>
<protein>
    <submittedName>
        <fullName evidence="4">ShKT domain-containing protein</fullName>
    </submittedName>
</protein>
<sequence length="193" mass="21293">MPFIFGASLFEECSFTADCKIGLKPACVNIGNKNYCIDQCNEGEELYQCGIGKKCKKSLDIDGTSINSCAVEVNCLPITNQCIQPGETCSPYSFTCIPASFLPTTTTYKTSLTSGDIFPCTDKGFSNNAYSCSTISDLCSLPKYKKFMEEYCSKTCGFCKNENINLNVSSCNDTFEIKLRKELTAIIRLPQNF</sequence>
<evidence type="ECO:0000256" key="1">
    <source>
        <dbReference type="PROSITE-ProRule" id="PRU01005"/>
    </source>
</evidence>
<name>A0A0N5BJC7_STREA</name>
<dbReference type="Proteomes" id="UP000046392">
    <property type="component" value="Unplaced"/>
</dbReference>
<dbReference type="PROSITE" id="PS51670">
    <property type="entry name" value="SHKT"/>
    <property type="match status" value="1"/>
</dbReference>
<reference evidence="4" key="1">
    <citation type="submission" date="2017-02" db="UniProtKB">
        <authorList>
            <consortium name="WormBaseParasite"/>
        </authorList>
    </citation>
    <scope>IDENTIFICATION</scope>
</reference>
<proteinExistence type="predicted"/>
<keyword evidence="3" id="KW-1185">Reference proteome</keyword>
<feature type="domain" description="ShKT" evidence="2">
    <location>
        <begin position="120"/>
        <end position="159"/>
    </location>
</feature>
<evidence type="ECO:0000259" key="2">
    <source>
        <dbReference type="PROSITE" id="PS51670"/>
    </source>
</evidence>
<dbReference type="InterPro" id="IPR003582">
    <property type="entry name" value="ShKT_dom"/>
</dbReference>
<comment type="caution">
    <text evidence="1">Lacks conserved residue(s) required for the propagation of feature annotation.</text>
</comment>
<dbReference type="Pfam" id="PF01549">
    <property type="entry name" value="ShK"/>
    <property type="match status" value="1"/>
</dbReference>
<dbReference type="WBParaSite" id="SPAL_0000605300.1">
    <property type="protein sequence ID" value="SPAL_0000605300.1"/>
    <property type="gene ID" value="SPAL_0000605300"/>
</dbReference>
<organism evidence="3 4">
    <name type="scientific">Strongyloides papillosus</name>
    <name type="common">Intestinal threadworm</name>
    <dbReference type="NCBI Taxonomy" id="174720"/>
    <lineage>
        <taxon>Eukaryota</taxon>
        <taxon>Metazoa</taxon>
        <taxon>Ecdysozoa</taxon>
        <taxon>Nematoda</taxon>
        <taxon>Chromadorea</taxon>
        <taxon>Rhabditida</taxon>
        <taxon>Tylenchina</taxon>
        <taxon>Panagrolaimomorpha</taxon>
        <taxon>Strongyloidoidea</taxon>
        <taxon>Strongyloididae</taxon>
        <taxon>Strongyloides</taxon>
    </lineage>
</organism>
<accession>A0A0N5BJC7</accession>
<dbReference type="Gene3D" id="1.10.10.1940">
    <property type="match status" value="1"/>
</dbReference>